<proteinExistence type="predicted"/>
<gene>
    <name evidence="1" type="primary">Acey_s0081.g1458</name>
    <name evidence="1" type="ORF">Y032_0081g1458</name>
</gene>
<name>A0A016TS49_9BILA</name>
<dbReference type="EMBL" id="JARK01001417">
    <property type="protein sequence ID" value="EYC05580.1"/>
    <property type="molecule type" value="Genomic_DNA"/>
</dbReference>
<organism evidence="1 2">
    <name type="scientific">Ancylostoma ceylanicum</name>
    <dbReference type="NCBI Taxonomy" id="53326"/>
    <lineage>
        <taxon>Eukaryota</taxon>
        <taxon>Metazoa</taxon>
        <taxon>Ecdysozoa</taxon>
        <taxon>Nematoda</taxon>
        <taxon>Chromadorea</taxon>
        <taxon>Rhabditida</taxon>
        <taxon>Rhabditina</taxon>
        <taxon>Rhabditomorpha</taxon>
        <taxon>Strongyloidea</taxon>
        <taxon>Ancylostomatidae</taxon>
        <taxon>Ancylostomatinae</taxon>
        <taxon>Ancylostoma</taxon>
    </lineage>
</organism>
<keyword evidence="2" id="KW-1185">Reference proteome</keyword>
<comment type="caution">
    <text evidence="1">The sequence shown here is derived from an EMBL/GenBank/DDBJ whole genome shotgun (WGS) entry which is preliminary data.</text>
</comment>
<sequence length="66" mass="7500">MSPSKDVYARLEAAPVDVSVLGEKLTFRNGRTAQNRFLKVSCSNGENKLMGSERPQETWHSFTTYY</sequence>
<dbReference type="OrthoDB" id="1663137at2759"/>
<dbReference type="Proteomes" id="UP000024635">
    <property type="component" value="Unassembled WGS sequence"/>
</dbReference>
<dbReference type="AlphaFoldDB" id="A0A016TS49"/>
<protein>
    <submittedName>
        <fullName evidence="1">Uncharacterized protein</fullName>
    </submittedName>
</protein>
<accession>A0A016TS49</accession>
<evidence type="ECO:0000313" key="1">
    <source>
        <dbReference type="EMBL" id="EYC05580.1"/>
    </source>
</evidence>
<reference evidence="2" key="1">
    <citation type="journal article" date="2015" name="Nat. Genet.">
        <title>The genome and transcriptome of the zoonotic hookworm Ancylostoma ceylanicum identify infection-specific gene families.</title>
        <authorList>
            <person name="Schwarz E.M."/>
            <person name="Hu Y."/>
            <person name="Antoshechkin I."/>
            <person name="Miller M.M."/>
            <person name="Sternberg P.W."/>
            <person name="Aroian R.V."/>
        </authorList>
    </citation>
    <scope>NUCLEOTIDE SEQUENCE</scope>
    <source>
        <strain evidence="2">HY135</strain>
    </source>
</reference>
<evidence type="ECO:0000313" key="2">
    <source>
        <dbReference type="Proteomes" id="UP000024635"/>
    </source>
</evidence>